<evidence type="ECO:0000313" key="2">
    <source>
        <dbReference type="Proteomes" id="UP000288623"/>
    </source>
</evidence>
<comment type="caution">
    <text evidence="1">The sequence shown here is derived from an EMBL/GenBank/DDBJ whole genome shotgun (WGS) entry which is preliminary data.</text>
</comment>
<proteinExistence type="predicted"/>
<dbReference type="AlphaFoldDB" id="A0A433RSK9"/>
<name>A0A433RSK9_9BACL</name>
<accession>A0A433RSK9</accession>
<protein>
    <recommendedName>
        <fullName evidence="3">YgiT-type zinc finger domain-containing protein</fullName>
    </recommendedName>
</protein>
<dbReference type="Proteomes" id="UP000288623">
    <property type="component" value="Unassembled WGS sequence"/>
</dbReference>
<organism evidence="1 2">
    <name type="scientific">Candidatus Kurthia intestinigallinarum</name>
    <dbReference type="NCBI Taxonomy" id="1562256"/>
    <lineage>
        <taxon>Bacteria</taxon>
        <taxon>Bacillati</taxon>
        <taxon>Bacillota</taxon>
        <taxon>Bacilli</taxon>
        <taxon>Bacillales</taxon>
        <taxon>Caryophanaceae</taxon>
        <taxon>Kurthia</taxon>
    </lineage>
</organism>
<evidence type="ECO:0008006" key="3">
    <source>
        <dbReference type="Google" id="ProtNLM"/>
    </source>
</evidence>
<evidence type="ECO:0000313" key="1">
    <source>
        <dbReference type="EMBL" id="RUS55139.1"/>
    </source>
</evidence>
<dbReference type="RefSeq" id="WP_126990635.1">
    <property type="nucleotide sequence ID" value="NZ_JTFC01000031.1"/>
</dbReference>
<reference evidence="1 2" key="1">
    <citation type="submission" date="2014-11" db="EMBL/GenBank/DDBJ databases">
        <title>Genome sequence and analysis of novel Kurthia sp.</title>
        <authorList>
            <person name="Lawson J.N."/>
            <person name="Gonzalez J.E."/>
            <person name="Rinauldi L."/>
            <person name="Xuan Z."/>
            <person name="Firman A."/>
            <person name="Shaddox L."/>
            <person name="Trudeau A."/>
            <person name="Shah S."/>
            <person name="Reiman D."/>
        </authorList>
    </citation>
    <scope>NUCLEOTIDE SEQUENCE [LARGE SCALE GENOMIC DNA]</scope>
    <source>
        <strain evidence="1 2">3B1D</strain>
    </source>
</reference>
<dbReference type="EMBL" id="JTFC01000031">
    <property type="protein sequence ID" value="RUS55139.1"/>
    <property type="molecule type" value="Genomic_DNA"/>
</dbReference>
<sequence length="72" mass="8035">MICGTCACKKEKILTSKIYLTMNGELLVGDIPATFCECGIHVSYSVEMEIEDYINEKNNTVTGIVHLSYNEL</sequence>
<keyword evidence="2" id="KW-1185">Reference proteome</keyword>
<gene>
    <name evidence="1" type="ORF">QI30_09290</name>
</gene>
<dbReference type="OrthoDB" id="2455216at2"/>